<dbReference type="EMBL" id="JPEP01000002">
    <property type="protein sequence ID" value="KEY19062.1"/>
    <property type="molecule type" value="Genomic_DNA"/>
</dbReference>
<evidence type="ECO:0000313" key="1">
    <source>
        <dbReference type="EMBL" id="KEY19062.1"/>
    </source>
</evidence>
<proteinExistence type="predicted"/>
<keyword evidence="2" id="KW-1185">Reference proteome</keyword>
<comment type="caution">
    <text evidence="1">The sequence shown here is derived from an EMBL/GenBank/DDBJ whole genome shotgun (WGS) entry which is preliminary data.</text>
</comment>
<organism evidence="1 2">
    <name type="scientific">Kaistella antarctica</name>
    <dbReference type="NCBI Taxonomy" id="266748"/>
    <lineage>
        <taxon>Bacteria</taxon>
        <taxon>Pseudomonadati</taxon>
        <taxon>Bacteroidota</taxon>
        <taxon>Flavobacteriia</taxon>
        <taxon>Flavobacteriales</taxon>
        <taxon>Weeksellaceae</taxon>
        <taxon>Chryseobacterium group</taxon>
        <taxon>Kaistella</taxon>
    </lineage>
</organism>
<gene>
    <name evidence="1" type="ORF">HY04_11535</name>
</gene>
<dbReference type="RefSeq" id="WP_034719863.1">
    <property type="nucleotide sequence ID" value="NZ_FOIX01000004.1"/>
</dbReference>
<sequence>MSELIGEDYLLSKSINKPIDSSHFFLSNNFEMYKFPDVVNSSYLKILSDLKSNKQFSSDSLAHFIDGAIMNHPILKSRIVEFDEEQHFTPARLSTIKHLKKILPDNYFSTVSNICNDKTYLNNHVLKKHRMKNKIENLPKSFSDFIEWLEQSDEKLSGYICEKNGFRFLGGRMAQRAYYDCLRDTAHLSEKNKDLESPLRFAKKSFEDIEKISFNKIENKRIKEIIVEILQTDYQLSIAST</sequence>
<name>A0ABR4TYP0_9FLAO</name>
<accession>A0ABR4TYP0</accession>
<dbReference type="Proteomes" id="UP000028349">
    <property type="component" value="Unassembled WGS sequence"/>
</dbReference>
<protein>
    <submittedName>
        <fullName evidence="1">Uncharacterized protein</fullName>
    </submittedName>
</protein>
<reference evidence="1 2" key="1">
    <citation type="submission" date="2014-07" db="EMBL/GenBank/DDBJ databases">
        <authorList>
            <person name="Pisani N.G."/>
            <person name="Newman J.D."/>
        </authorList>
    </citation>
    <scope>NUCLEOTIDE SEQUENCE [LARGE SCALE GENOMIC DNA]</scope>
    <source>
        <strain evidence="1 2">LMG 24720</strain>
    </source>
</reference>
<evidence type="ECO:0000313" key="2">
    <source>
        <dbReference type="Proteomes" id="UP000028349"/>
    </source>
</evidence>